<name>A0A6J4Q1H8_9ACTN</name>
<dbReference type="AlphaFoldDB" id="A0A6J4Q1H8"/>
<organism evidence="2">
    <name type="scientific">uncultured Rubrobacteraceae bacterium</name>
    <dbReference type="NCBI Taxonomy" id="349277"/>
    <lineage>
        <taxon>Bacteria</taxon>
        <taxon>Bacillati</taxon>
        <taxon>Actinomycetota</taxon>
        <taxon>Rubrobacteria</taxon>
        <taxon>Rubrobacterales</taxon>
        <taxon>Rubrobacteraceae</taxon>
        <taxon>environmental samples</taxon>
    </lineage>
</organism>
<keyword evidence="1" id="KW-0812">Transmembrane</keyword>
<evidence type="ECO:0000256" key="1">
    <source>
        <dbReference type="SAM" id="Phobius"/>
    </source>
</evidence>
<keyword evidence="1" id="KW-1133">Transmembrane helix</keyword>
<protein>
    <submittedName>
        <fullName evidence="2">Uncharacterized protein</fullName>
    </submittedName>
</protein>
<gene>
    <name evidence="2" type="ORF">AVDCRST_MAG28-1514</name>
</gene>
<feature type="transmembrane region" description="Helical" evidence="1">
    <location>
        <begin position="6"/>
        <end position="32"/>
    </location>
</feature>
<keyword evidence="1" id="KW-0472">Membrane</keyword>
<dbReference type="EMBL" id="CADCVE010000001">
    <property type="protein sequence ID" value="CAA9431917.1"/>
    <property type="molecule type" value="Genomic_DNA"/>
</dbReference>
<evidence type="ECO:0000313" key="2">
    <source>
        <dbReference type="EMBL" id="CAA9431917.1"/>
    </source>
</evidence>
<accession>A0A6J4Q1H8</accession>
<proteinExistence type="predicted"/>
<reference evidence="2" key="1">
    <citation type="submission" date="2020-02" db="EMBL/GenBank/DDBJ databases">
        <authorList>
            <person name="Meier V. D."/>
        </authorList>
    </citation>
    <scope>NUCLEOTIDE SEQUENCE</scope>
    <source>
        <strain evidence="2">AVDCRST_MAG28</strain>
    </source>
</reference>
<sequence>MDTLYLLLGIVGFLAVLAAFFFGGFVLLDFIFSRTGGPQDR</sequence>